<dbReference type="Pfam" id="PF00172">
    <property type="entry name" value="Zn_clus"/>
    <property type="match status" value="1"/>
</dbReference>
<dbReference type="InterPro" id="IPR036864">
    <property type="entry name" value="Zn2-C6_fun-type_DNA-bd_sf"/>
</dbReference>
<dbReference type="AlphaFoldDB" id="A0A9Q8SV61"/>
<dbReference type="GO" id="GO:0008270">
    <property type="term" value="F:zinc ion binding"/>
    <property type="evidence" value="ECO:0007669"/>
    <property type="project" value="InterPro"/>
</dbReference>
<sequence length="319" mass="35134">MAPPQRRERIVPCVKCREKHLKCDGDIPCSHCKKSESRCTRVNNKFRFKRVVTTEKQFSFDVDQPWLQTTPDTFQARPLAIVDESRKPSEDTPSKLKHALTAPISDTISQNGEANNQHDDQIHDQITVAAELLQSISQREHSNPSESIGTSRVPTHQSRLRTNQSPPRGETTPEDVPQIALEDAIDPNLAATPAASSTIETPYSGFSAPSPSVPRSIPDGWDRRTPDIGGSRLSVLSQQWQLPLGDNRGRSSSVSRSLGGELHLGLQEGCLIRCFIEHLAAAVSWVLDAGRIGRIPLSPDFANSFNSLTRPIGTDITLL</sequence>
<proteinExistence type="predicted"/>
<dbReference type="RefSeq" id="XP_049145724.1">
    <property type="nucleotide sequence ID" value="XM_049288580.1"/>
</dbReference>
<feature type="region of interest" description="Disordered" evidence="2">
    <location>
        <begin position="137"/>
        <end position="174"/>
    </location>
</feature>
<dbReference type="Gene3D" id="4.10.240.10">
    <property type="entry name" value="Zn(2)-C6 fungal-type DNA-binding domain"/>
    <property type="match status" value="1"/>
</dbReference>
<dbReference type="SMART" id="SM00066">
    <property type="entry name" value="GAL4"/>
    <property type="match status" value="1"/>
</dbReference>
<evidence type="ECO:0000256" key="2">
    <source>
        <dbReference type="SAM" id="MobiDB-lite"/>
    </source>
</evidence>
<organism evidence="4 5">
    <name type="scientific">Colletotrichum lupini</name>
    <dbReference type="NCBI Taxonomy" id="145971"/>
    <lineage>
        <taxon>Eukaryota</taxon>
        <taxon>Fungi</taxon>
        <taxon>Dikarya</taxon>
        <taxon>Ascomycota</taxon>
        <taxon>Pezizomycotina</taxon>
        <taxon>Sordariomycetes</taxon>
        <taxon>Hypocreomycetidae</taxon>
        <taxon>Glomerellales</taxon>
        <taxon>Glomerellaceae</taxon>
        <taxon>Colletotrichum</taxon>
        <taxon>Colletotrichum acutatum species complex</taxon>
    </lineage>
</organism>
<feature type="compositionally biased region" description="Polar residues" evidence="2">
    <location>
        <begin position="144"/>
        <end position="166"/>
    </location>
</feature>
<keyword evidence="5" id="KW-1185">Reference proteome</keyword>
<feature type="domain" description="Zn(2)-C6 fungal-type" evidence="3">
    <location>
        <begin position="12"/>
        <end position="41"/>
    </location>
</feature>
<dbReference type="GeneID" id="73343590"/>
<name>A0A9Q8SV61_9PEZI</name>
<dbReference type="GO" id="GO:0000981">
    <property type="term" value="F:DNA-binding transcription factor activity, RNA polymerase II-specific"/>
    <property type="evidence" value="ECO:0007669"/>
    <property type="project" value="InterPro"/>
</dbReference>
<dbReference type="PROSITE" id="PS50048">
    <property type="entry name" value="ZN2_CY6_FUNGAL_2"/>
    <property type="match status" value="1"/>
</dbReference>
<feature type="region of interest" description="Disordered" evidence="2">
    <location>
        <begin position="195"/>
        <end position="219"/>
    </location>
</feature>
<protein>
    <recommendedName>
        <fullName evidence="3">Zn(2)-C6 fungal-type domain-containing protein</fullName>
    </recommendedName>
</protein>
<evidence type="ECO:0000259" key="3">
    <source>
        <dbReference type="PROSITE" id="PS50048"/>
    </source>
</evidence>
<dbReference type="EMBL" id="CP019477">
    <property type="protein sequence ID" value="UQC84106.1"/>
    <property type="molecule type" value="Genomic_DNA"/>
</dbReference>
<reference evidence="4" key="1">
    <citation type="journal article" date="2021" name="Mol. Plant Microbe Interact.">
        <title>Complete Genome Sequence of the Plant-Pathogenic Fungus Colletotrichum lupini.</title>
        <authorList>
            <person name="Baroncelli R."/>
            <person name="Pensec F."/>
            <person name="Da Lio D."/>
            <person name="Boufleur T."/>
            <person name="Vicente I."/>
            <person name="Sarrocco S."/>
            <person name="Picot A."/>
            <person name="Baraldi E."/>
            <person name="Sukno S."/>
            <person name="Thon M."/>
            <person name="Le Floch G."/>
        </authorList>
    </citation>
    <scope>NUCLEOTIDE SEQUENCE</scope>
    <source>
        <strain evidence="4">IMI 504893</strain>
    </source>
</reference>
<evidence type="ECO:0000313" key="5">
    <source>
        <dbReference type="Proteomes" id="UP000830671"/>
    </source>
</evidence>
<dbReference type="KEGG" id="clup:CLUP02_09602"/>
<gene>
    <name evidence="4" type="ORF">CLUP02_09602</name>
</gene>
<dbReference type="PROSITE" id="PS00463">
    <property type="entry name" value="ZN2_CY6_FUNGAL_1"/>
    <property type="match status" value="1"/>
</dbReference>
<keyword evidence="1" id="KW-0539">Nucleus</keyword>
<dbReference type="SUPFAM" id="SSF57701">
    <property type="entry name" value="Zn2/Cys6 DNA-binding domain"/>
    <property type="match status" value="1"/>
</dbReference>
<dbReference type="InterPro" id="IPR001138">
    <property type="entry name" value="Zn2Cys6_DnaBD"/>
</dbReference>
<evidence type="ECO:0000256" key="1">
    <source>
        <dbReference type="ARBA" id="ARBA00023242"/>
    </source>
</evidence>
<evidence type="ECO:0000313" key="4">
    <source>
        <dbReference type="EMBL" id="UQC84106.1"/>
    </source>
</evidence>
<dbReference type="Proteomes" id="UP000830671">
    <property type="component" value="Chromosome 5"/>
</dbReference>
<accession>A0A9Q8SV61</accession>
<dbReference type="CDD" id="cd00067">
    <property type="entry name" value="GAL4"/>
    <property type="match status" value="1"/>
</dbReference>